<dbReference type="EMBL" id="JACOFX010000005">
    <property type="protein sequence ID" value="MBC3908465.1"/>
    <property type="molecule type" value="Genomic_DNA"/>
</dbReference>
<dbReference type="InterPro" id="IPR011006">
    <property type="entry name" value="CheY-like_superfamily"/>
</dbReference>
<evidence type="ECO:0000256" key="1">
    <source>
        <dbReference type="ARBA" id="ARBA00023125"/>
    </source>
</evidence>
<keyword evidence="2" id="KW-0597">Phosphoprotein</keyword>
<gene>
    <name evidence="6" type="ORF">H8L47_12930</name>
</gene>
<dbReference type="Gene3D" id="3.40.50.2300">
    <property type="match status" value="1"/>
</dbReference>
<dbReference type="InterPro" id="IPR001789">
    <property type="entry name" value="Sig_transdc_resp-reg_receiver"/>
</dbReference>
<feature type="DNA-binding region" description="OmpR/PhoB-type" evidence="3">
    <location>
        <begin position="127"/>
        <end position="228"/>
    </location>
</feature>
<dbReference type="InterPro" id="IPR001867">
    <property type="entry name" value="OmpR/PhoB-type_DNA-bd"/>
</dbReference>
<comment type="caution">
    <text evidence="6">The sequence shown here is derived from an EMBL/GenBank/DDBJ whole genome shotgun (WGS) entry which is preliminary data.</text>
</comment>
<dbReference type="SUPFAM" id="SSF52172">
    <property type="entry name" value="CheY-like"/>
    <property type="match status" value="1"/>
</dbReference>
<feature type="domain" description="Response regulatory" evidence="4">
    <location>
        <begin position="6"/>
        <end position="119"/>
    </location>
</feature>
<dbReference type="CDD" id="cd00383">
    <property type="entry name" value="trans_reg_C"/>
    <property type="match status" value="1"/>
</dbReference>
<dbReference type="Proteomes" id="UP000646911">
    <property type="component" value="Unassembled WGS sequence"/>
</dbReference>
<reference evidence="6 7" key="1">
    <citation type="submission" date="2020-08" db="EMBL/GenBank/DDBJ databases">
        <title>Novel species isolated from subtropical streams in China.</title>
        <authorList>
            <person name="Lu H."/>
        </authorList>
    </citation>
    <scope>NUCLEOTIDE SEQUENCE [LARGE SCALE GENOMIC DNA]</scope>
    <source>
        <strain evidence="6 7">NL8W</strain>
    </source>
</reference>
<evidence type="ECO:0000259" key="5">
    <source>
        <dbReference type="PROSITE" id="PS51755"/>
    </source>
</evidence>
<keyword evidence="7" id="KW-1185">Reference proteome</keyword>
<sequence length="230" mass="26438">MKTKAHIFIVEDDLKIAALLRDYLLSADYLVSHEVNGRLALEQVKSARPDLILLDLMLPELDGISICREVRKFSQLPIIMLTARVEEVDRLLGLETGADDYVCKPFSPREVVARVKVHLRRSMAGHDQQPAVAQSCFAIDRQQLRILVDGQPLNLTPVEYRLLAEFISHPERVFSRQQLLDFAHEDQRDINDRTVDTHIKNIRKKIQSKLPDNECLHSVYGVGYRFEMPN</sequence>
<dbReference type="PANTHER" id="PTHR48111">
    <property type="entry name" value="REGULATOR OF RPOS"/>
    <property type="match status" value="1"/>
</dbReference>
<accession>A0ABR6Z9N1</accession>
<evidence type="ECO:0000256" key="3">
    <source>
        <dbReference type="PROSITE-ProRule" id="PRU01091"/>
    </source>
</evidence>
<feature type="modified residue" description="4-aspartylphosphate" evidence="2">
    <location>
        <position position="55"/>
    </location>
</feature>
<organism evidence="6 7">
    <name type="scientific">Undibacterium umbellatum</name>
    <dbReference type="NCBI Taxonomy" id="2762300"/>
    <lineage>
        <taxon>Bacteria</taxon>
        <taxon>Pseudomonadati</taxon>
        <taxon>Pseudomonadota</taxon>
        <taxon>Betaproteobacteria</taxon>
        <taxon>Burkholderiales</taxon>
        <taxon>Oxalobacteraceae</taxon>
        <taxon>Undibacterium</taxon>
    </lineage>
</organism>
<dbReference type="InterPro" id="IPR016032">
    <property type="entry name" value="Sig_transdc_resp-reg_C-effctor"/>
</dbReference>
<keyword evidence="1 3" id="KW-0238">DNA-binding</keyword>
<name>A0ABR6Z9N1_9BURK</name>
<feature type="domain" description="OmpR/PhoB-type" evidence="5">
    <location>
        <begin position="127"/>
        <end position="228"/>
    </location>
</feature>
<dbReference type="InterPro" id="IPR039420">
    <property type="entry name" value="WalR-like"/>
</dbReference>
<evidence type="ECO:0000313" key="7">
    <source>
        <dbReference type="Proteomes" id="UP000646911"/>
    </source>
</evidence>
<dbReference type="Pfam" id="PF00486">
    <property type="entry name" value="Trans_reg_C"/>
    <property type="match status" value="1"/>
</dbReference>
<protein>
    <submittedName>
        <fullName evidence="6">Response regulator</fullName>
    </submittedName>
</protein>
<dbReference type="PANTHER" id="PTHR48111:SF59">
    <property type="entry name" value="TRANSCRIPTIONAL REGULATORY PROTEIN BAER"/>
    <property type="match status" value="1"/>
</dbReference>
<dbReference type="Gene3D" id="6.10.250.690">
    <property type="match status" value="1"/>
</dbReference>
<dbReference type="SUPFAM" id="SSF46894">
    <property type="entry name" value="C-terminal effector domain of the bipartite response regulators"/>
    <property type="match status" value="1"/>
</dbReference>
<dbReference type="PROSITE" id="PS50110">
    <property type="entry name" value="RESPONSE_REGULATORY"/>
    <property type="match status" value="1"/>
</dbReference>
<dbReference type="RefSeq" id="WP_186954005.1">
    <property type="nucleotide sequence ID" value="NZ_JACOFX010000005.1"/>
</dbReference>
<dbReference type="SMART" id="SM00448">
    <property type="entry name" value="REC"/>
    <property type="match status" value="1"/>
</dbReference>
<dbReference type="InterPro" id="IPR036388">
    <property type="entry name" value="WH-like_DNA-bd_sf"/>
</dbReference>
<evidence type="ECO:0000256" key="2">
    <source>
        <dbReference type="PROSITE-ProRule" id="PRU00169"/>
    </source>
</evidence>
<dbReference type="Gene3D" id="1.10.10.10">
    <property type="entry name" value="Winged helix-like DNA-binding domain superfamily/Winged helix DNA-binding domain"/>
    <property type="match status" value="1"/>
</dbReference>
<evidence type="ECO:0000313" key="6">
    <source>
        <dbReference type="EMBL" id="MBC3908465.1"/>
    </source>
</evidence>
<evidence type="ECO:0000259" key="4">
    <source>
        <dbReference type="PROSITE" id="PS50110"/>
    </source>
</evidence>
<dbReference type="PROSITE" id="PS51755">
    <property type="entry name" value="OMPR_PHOB"/>
    <property type="match status" value="1"/>
</dbReference>
<dbReference type="Pfam" id="PF00072">
    <property type="entry name" value="Response_reg"/>
    <property type="match status" value="1"/>
</dbReference>
<dbReference type="SMART" id="SM00862">
    <property type="entry name" value="Trans_reg_C"/>
    <property type="match status" value="1"/>
</dbReference>
<proteinExistence type="predicted"/>